<dbReference type="PROSITE" id="PS50296">
    <property type="entry name" value="SUI1"/>
    <property type="match status" value="1"/>
</dbReference>
<dbReference type="EMBL" id="BX571662">
    <property type="protein sequence ID" value="CAE10985.1"/>
    <property type="molecule type" value="Genomic_DNA"/>
</dbReference>
<dbReference type="AlphaFoldDB" id="Q7MQV3"/>
<sequence length="119" mass="13634">MRGLENLQIGAKLGEGWSVDTVCKECGELESECRCHAFKERREPKAHKLHFRLEKRQGKSVTCAGEFFLEESEMKEWLKKLKSSLGCGGTYKGGFIELQGEWREKARAFFEKAGFGLKR</sequence>
<keyword evidence="5" id="KW-1185">Reference proteome</keyword>
<dbReference type="RefSeq" id="WP_011139767.1">
    <property type="nucleotide sequence ID" value="NC_005090.1"/>
</dbReference>
<gene>
    <name evidence="4" type="ordered locus">WS1982</name>
</gene>
<dbReference type="InterPro" id="IPR001950">
    <property type="entry name" value="SUI1"/>
</dbReference>
<evidence type="ECO:0000313" key="5">
    <source>
        <dbReference type="Proteomes" id="UP000000422"/>
    </source>
</evidence>
<protein>
    <recommendedName>
        <fullName evidence="3">SUI1 domain-containing protein</fullName>
    </recommendedName>
</protein>
<dbReference type="HOGENOM" id="CLU_082805_4_1_7"/>
<proteinExistence type="predicted"/>
<accession>Q7MQV3</accession>
<dbReference type="STRING" id="273121.WS1982"/>
<name>Q7MQV3_WOLSU</name>
<evidence type="ECO:0000259" key="3">
    <source>
        <dbReference type="PROSITE" id="PS50296"/>
    </source>
</evidence>
<keyword evidence="1" id="KW-0810">Translation regulation</keyword>
<reference evidence="4 5" key="1">
    <citation type="journal article" date="2003" name="Proc. Natl. Acad. Sci. U.S.A.">
        <title>Complete genome sequence and analysis of Wolinella succinogenes.</title>
        <authorList>
            <person name="Baar C."/>
            <person name="Eppinger M."/>
            <person name="Raddatz G."/>
            <person name="Simon JM."/>
            <person name="Lanz C."/>
            <person name="Klimmek O."/>
            <person name="Nandakumar R."/>
            <person name="Gross R."/>
            <person name="Rosinus A."/>
            <person name="Keller H."/>
            <person name="Jagtap P."/>
            <person name="Linke B."/>
            <person name="Meyer F."/>
            <person name="Lederer H."/>
            <person name="Schuster S.C."/>
        </authorList>
    </citation>
    <scope>NUCLEOTIDE SEQUENCE [LARGE SCALE GENOMIC DNA]</scope>
    <source>
        <strain evidence="5">ATCC 29543 / DSM 1740 / CCUG 13145 / JCM 31913 / LMG 7466 / NCTC 11488 / FDC 602W</strain>
    </source>
</reference>
<dbReference type="GO" id="GO:0003743">
    <property type="term" value="F:translation initiation factor activity"/>
    <property type="evidence" value="ECO:0007669"/>
    <property type="project" value="InterPro"/>
</dbReference>
<dbReference type="GO" id="GO:0006417">
    <property type="term" value="P:regulation of translation"/>
    <property type="evidence" value="ECO:0007669"/>
    <property type="project" value="UniProtKB-KW"/>
</dbReference>
<dbReference type="PIRSF" id="PIRSF037511">
    <property type="entry name" value="Transl_init_SUI1_pro"/>
    <property type="match status" value="1"/>
</dbReference>
<dbReference type="InterPro" id="IPR005872">
    <property type="entry name" value="SUI1_arc_bac"/>
</dbReference>
<dbReference type="InterPro" id="IPR036877">
    <property type="entry name" value="SUI1_dom_sf"/>
</dbReference>
<organism evidence="5">
    <name type="scientific">Wolinella succinogenes (strain ATCC 29543 / DSM 1740 / CCUG 13145 / JCM 31913 / LMG 7466 / NCTC 11488 / FDC 602W)</name>
    <name type="common">Vibrio succinogenes</name>
    <dbReference type="NCBI Taxonomy" id="273121"/>
    <lineage>
        <taxon>Bacteria</taxon>
        <taxon>Pseudomonadati</taxon>
        <taxon>Campylobacterota</taxon>
        <taxon>Epsilonproteobacteria</taxon>
        <taxon>Campylobacterales</taxon>
        <taxon>Helicobacteraceae</taxon>
        <taxon>Wolinella</taxon>
    </lineage>
</organism>
<dbReference type="eggNOG" id="COG0023">
    <property type="taxonomic scope" value="Bacteria"/>
</dbReference>
<evidence type="ECO:0000256" key="2">
    <source>
        <dbReference type="ARBA" id="ARBA00022917"/>
    </source>
</evidence>
<dbReference type="Pfam" id="PF01253">
    <property type="entry name" value="SUI1"/>
    <property type="match status" value="1"/>
</dbReference>
<keyword evidence="2" id="KW-0648">Protein biosynthesis</keyword>
<dbReference type="SUPFAM" id="SSF55159">
    <property type="entry name" value="eIF1-like"/>
    <property type="match status" value="1"/>
</dbReference>
<dbReference type="KEGG" id="wsu:WS1982"/>
<dbReference type="Proteomes" id="UP000000422">
    <property type="component" value="Chromosome"/>
</dbReference>
<evidence type="ECO:0000256" key="1">
    <source>
        <dbReference type="ARBA" id="ARBA00022845"/>
    </source>
</evidence>
<dbReference type="CDD" id="cd11567">
    <property type="entry name" value="YciH_like"/>
    <property type="match status" value="1"/>
</dbReference>
<dbReference type="Gene3D" id="3.30.780.10">
    <property type="entry name" value="SUI1-like domain"/>
    <property type="match status" value="1"/>
</dbReference>
<evidence type="ECO:0000313" key="4">
    <source>
        <dbReference type="EMBL" id="CAE10985.1"/>
    </source>
</evidence>
<feature type="domain" description="SUI1" evidence="3">
    <location>
        <begin position="49"/>
        <end position="114"/>
    </location>
</feature>